<evidence type="ECO:0000256" key="2">
    <source>
        <dbReference type="ARBA" id="ARBA00022448"/>
    </source>
</evidence>
<feature type="chain" id="PRO_5004788722" evidence="5">
    <location>
        <begin position="23"/>
        <end position="579"/>
    </location>
</feature>
<dbReference type="GO" id="GO:0015833">
    <property type="term" value="P:peptide transport"/>
    <property type="evidence" value="ECO:0007669"/>
    <property type="project" value="TreeGrafter"/>
</dbReference>
<evidence type="ECO:0000256" key="1">
    <source>
        <dbReference type="ARBA" id="ARBA00005695"/>
    </source>
</evidence>
<dbReference type="SUPFAM" id="SSF53850">
    <property type="entry name" value="Periplasmic binding protein-like II"/>
    <property type="match status" value="1"/>
</dbReference>
<dbReference type="GO" id="GO:1904680">
    <property type="term" value="F:peptide transmembrane transporter activity"/>
    <property type="evidence" value="ECO:0007669"/>
    <property type="project" value="TreeGrafter"/>
</dbReference>
<protein>
    <submittedName>
        <fullName evidence="7">Putative ABC transporter substrate-binding protein</fullName>
    </submittedName>
</protein>
<evidence type="ECO:0000256" key="4">
    <source>
        <dbReference type="SAM" id="MobiDB-lite"/>
    </source>
</evidence>
<evidence type="ECO:0000259" key="6">
    <source>
        <dbReference type="Pfam" id="PF00496"/>
    </source>
</evidence>
<accession>W0FHL0</accession>
<name>W0FHL0_9BACT</name>
<comment type="similarity">
    <text evidence="1">Belongs to the bacterial solute-binding protein 5 family.</text>
</comment>
<dbReference type="Gene3D" id="3.10.105.10">
    <property type="entry name" value="Dipeptide-binding Protein, Domain 3"/>
    <property type="match status" value="1"/>
</dbReference>
<organism evidence="7">
    <name type="scientific">uncultured bacterium Contig160</name>
    <dbReference type="NCBI Taxonomy" id="1393469"/>
    <lineage>
        <taxon>Bacteria</taxon>
        <taxon>environmental samples</taxon>
    </lineage>
</organism>
<feature type="compositionally biased region" description="Acidic residues" evidence="4">
    <location>
        <begin position="526"/>
        <end position="579"/>
    </location>
</feature>
<dbReference type="Gene3D" id="3.40.190.10">
    <property type="entry name" value="Periplasmic binding protein-like II"/>
    <property type="match status" value="1"/>
</dbReference>
<keyword evidence="3 5" id="KW-0732">Signal</keyword>
<dbReference type="EMBL" id="KC246787">
    <property type="protein sequence ID" value="AHF24221.1"/>
    <property type="molecule type" value="Genomic_DNA"/>
</dbReference>
<dbReference type="InterPro" id="IPR000914">
    <property type="entry name" value="SBP_5_dom"/>
</dbReference>
<sequence length="579" mass="64495">MAKRLILLALCLALILSGCASGKQETNDPASEPNDIISDAVTPEKEPITTNFGLAYQAQFGLNPYQCTSLTNRTILSLLYESLFTVTSGFQVEPVLCEYYDVSSDLKRCTVHLVPEAQFWDGTRLTSADVAASYKAAMNSPVYGERFYALDSIETPDSSTVVFNTWIPYENLTLLLDVPIVQADTVDSAVPHGTGPYRLVQERYTNTLVRNGYWWQDTYDAVVSVPGIDLVPTATPTDVRDDFEYGVTSVVCTDPNSAAYVDYHCDYELWNCSTTIMDYVGFNVYHGLFSLTELRVALTYIIDRKAIATELYHGYAEASVLPASPLSSYYDETLAAQYDYNPEKFINAVRATHAKTSEAVFLVCNADPRRVDAAEFIAAEAEKYDIHLIVDAVNERTYLDRLYTGDFDLYLGEARLSPTFDLSPFFDGGSLCYGSIFSNDLTGMCRDAMENSGNYYTLHSSVMANGMLCPVLFKSYAVYATRGVINNMYPAIDNVFHSSNGRTLSDAINAAPEQPVSPDAQTANETEPEDASSGEAEEEQSDEYDESEEEESDYDYDEDESEDYDSEEYDYEEEESDDS</sequence>
<feature type="signal peptide" evidence="5">
    <location>
        <begin position="1"/>
        <end position="22"/>
    </location>
</feature>
<evidence type="ECO:0000256" key="3">
    <source>
        <dbReference type="ARBA" id="ARBA00022729"/>
    </source>
</evidence>
<reference evidence="7" key="1">
    <citation type="journal article" date="2013" name="PLoS ONE">
        <title>Metagenomic insights into the carbohydrate-active enzymes carried by the microorganisms adhering to solid digesta in the rumen of cows.</title>
        <authorList>
            <person name="Wang L."/>
            <person name="Hatem A."/>
            <person name="Catalyurek U.V."/>
            <person name="Morrison M."/>
            <person name="Yu Z."/>
        </authorList>
    </citation>
    <scope>NUCLEOTIDE SEQUENCE</scope>
</reference>
<evidence type="ECO:0000256" key="5">
    <source>
        <dbReference type="SAM" id="SignalP"/>
    </source>
</evidence>
<dbReference type="PANTHER" id="PTHR30290">
    <property type="entry name" value="PERIPLASMIC BINDING COMPONENT OF ABC TRANSPORTER"/>
    <property type="match status" value="1"/>
</dbReference>
<dbReference type="CDD" id="cd00995">
    <property type="entry name" value="PBP2_NikA_DppA_OppA_like"/>
    <property type="match status" value="1"/>
</dbReference>
<feature type="domain" description="Solute-binding protein family 5" evidence="6">
    <location>
        <begin position="91"/>
        <end position="424"/>
    </location>
</feature>
<dbReference type="InterPro" id="IPR039424">
    <property type="entry name" value="SBP_5"/>
</dbReference>
<proteinExistence type="inferred from homology"/>
<keyword evidence="2" id="KW-0813">Transport</keyword>
<feature type="region of interest" description="Disordered" evidence="4">
    <location>
        <begin position="512"/>
        <end position="579"/>
    </location>
</feature>
<dbReference type="Pfam" id="PF00496">
    <property type="entry name" value="SBP_bac_5"/>
    <property type="match status" value="1"/>
</dbReference>
<dbReference type="PROSITE" id="PS51257">
    <property type="entry name" value="PROKAR_LIPOPROTEIN"/>
    <property type="match status" value="1"/>
</dbReference>
<dbReference type="PANTHER" id="PTHR30290:SF9">
    <property type="entry name" value="OLIGOPEPTIDE-BINDING PROTEIN APPA"/>
    <property type="match status" value="1"/>
</dbReference>
<dbReference type="AlphaFoldDB" id="W0FHL0"/>
<evidence type="ECO:0000313" key="7">
    <source>
        <dbReference type="EMBL" id="AHF24221.1"/>
    </source>
</evidence>